<name>A0A0A8ULU7_LEGHA</name>
<organism evidence="1 2">
    <name type="scientific">Legionella hackeliae</name>
    <dbReference type="NCBI Taxonomy" id="449"/>
    <lineage>
        <taxon>Bacteria</taxon>
        <taxon>Pseudomonadati</taxon>
        <taxon>Pseudomonadota</taxon>
        <taxon>Gammaproteobacteria</taxon>
        <taxon>Legionellales</taxon>
        <taxon>Legionellaceae</taxon>
        <taxon>Legionella</taxon>
    </lineage>
</organism>
<dbReference type="STRING" id="449.LHA_0608"/>
<dbReference type="SUPFAM" id="SSF51905">
    <property type="entry name" value="FAD/NAD(P)-binding domain"/>
    <property type="match status" value="1"/>
</dbReference>
<dbReference type="KEGG" id="lha:LHA_0608"/>
<dbReference type="InterPro" id="IPR036188">
    <property type="entry name" value="FAD/NAD-bd_sf"/>
</dbReference>
<protein>
    <submittedName>
        <fullName evidence="1">Uncharacterized protein</fullName>
    </submittedName>
</protein>
<dbReference type="EMBL" id="LN681225">
    <property type="protein sequence ID" value="CEK09698.1"/>
    <property type="molecule type" value="Genomic_DNA"/>
</dbReference>
<dbReference type="PATRIC" id="fig|449.7.peg.2706"/>
<keyword evidence="2" id="KW-1185">Reference proteome</keyword>
<dbReference type="Gene3D" id="3.50.50.60">
    <property type="entry name" value="FAD/NAD(P)-binding domain"/>
    <property type="match status" value="1"/>
</dbReference>
<proteinExistence type="predicted"/>
<dbReference type="HOGENOM" id="CLU_364433_0_0_6"/>
<gene>
    <name evidence="1" type="ORF">LHA_0608</name>
</gene>
<dbReference type="AlphaFoldDB" id="A0A0A8ULU7"/>
<dbReference type="RefSeq" id="WP_052673564.1">
    <property type="nucleotide sequence ID" value="NZ_LN681225.1"/>
</dbReference>
<reference evidence="2" key="1">
    <citation type="submission" date="2014-09" db="EMBL/GenBank/DDBJ databases">
        <authorList>
            <person name="Gomez-Valero L."/>
        </authorList>
    </citation>
    <scope>NUCLEOTIDE SEQUENCE [LARGE SCALE GENOMIC DNA]</scope>
    <source>
        <strain evidence="2">ATCC35250</strain>
    </source>
</reference>
<evidence type="ECO:0000313" key="1">
    <source>
        <dbReference type="EMBL" id="CEK09698.1"/>
    </source>
</evidence>
<dbReference type="OrthoDB" id="5654288at2"/>
<accession>A0A0A8ULU7</accession>
<dbReference type="Proteomes" id="UP000032803">
    <property type="component" value="Chromosome I"/>
</dbReference>
<sequence length="655" mass="74404">MTDVVIVGGGPIGLAYAWGMKKLNPNLDIVVLEKYSEYQRKHTLVMQYKQLQALMDATETAEDNTLKNLVMRLKADPHIRTNELETIFKTLATEAKVKIVTEEVKKETIQEQIFDKYPNARLVIGADGTHSTVSETLFPPNNQIKHEFDYVLQLRYEVEGERKTNSLSTTTFYQEMARQGLIANEYVGSFADGKTPVTMQMMISKEAFEQLKAKATSKNPILPFNQPDQEGTVIPEQPIDDLPGEISTFVYRYLHHKIRECKDGEKIAYQSIRVSVNEAPATHAAQLVHTKIDDGERSTALVLGGDASLGLSYFKGLNAGLESTAYFFEHLKPVIKNGLPDAKAITSALANYQSWFLETFAPSKIQEVKDYSTYRIRKVWNGFKIFRDIKNASTIDIGDGDTQKEIIADYFKLLARDTKAASDSSVAWRPYPHRSYEPVKLGQFAYIPIQYTLSRIGKIFIDFFKPYKSEYQLKQDFKQPLVGLNDTFMGLLKIVVGFFTLDFWRFADGIFSVLKGAIELATTPLVWIVKPISRSLISLFSDPIKIEDNKGIRQLAAKGLDYLDRGKDSELSPHKLHELLAICNDLDRKYNKCLTRGQTSDITQSVEKDLFYKAKKTSVDNISRKEIRNYFSLFQQKPAQEQTNKDVSTSLELKQ</sequence>
<evidence type="ECO:0000313" key="2">
    <source>
        <dbReference type="Proteomes" id="UP000032803"/>
    </source>
</evidence>